<comment type="caution">
    <text evidence="2">The sequence shown here is derived from an EMBL/GenBank/DDBJ whole genome shotgun (WGS) entry which is preliminary data.</text>
</comment>
<dbReference type="Proteomes" id="UP000314294">
    <property type="component" value="Unassembled WGS sequence"/>
</dbReference>
<gene>
    <name evidence="2" type="ORF">EYF80_012255</name>
</gene>
<sequence length="138" mass="16122">MEKRETGREGRKEGNSEKGSPRTRFPKISTVHIRRAQHNNVRRDNRLKVDSVPRSGVRIRIIIPYGHIQVILNWFHDAAAGQEKVSPLSLKERLNTKVAQNRQTKHWLERELLTVDFHRAQGHHWFSSERGVSGWVFS</sequence>
<organism evidence="2 3">
    <name type="scientific">Liparis tanakae</name>
    <name type="common">Tanaka's snailfish</name>
    <dbReference type="NCBI Taxonomy" id="230148"/>
    <lineage>
        <taxon>Eukaryota</taxon>
        <taxon>Metazoa</taxon>
        <taxon>Chordata</taxon>
        <taxon>Craniata</taxon>
        <taxon>Vertebrata</taxon>
        <taxon>Euteleostomi</taxon>
        <taxon>Actinopterygii</taxon>
        <taxon>Neopterygii</taxon>
        <taxon>Teleostei</taxon>
        <taxon>Neoteleostei</taxon>
        <taxon>Acanthomorphata</taxon>
        <taxon>Eupercaria</taxon>
        <taxon>Perciformes</taxon>
        <taxon>Cottioidei</taxon>
        <taxon>Cottales</taxon>
        <taxon>Liparidae</taxon>
        <taxon>Liparis</taxon>
    </lineage>
</organism>
<accession>A0A4Z2II92</accession>
<dbReference type="AlphaFoldDB" id="A0A4Z2II92"/>
<evidence type="ECO:0000256" key="1">
    <source>
        <dbReference type="SAM" id="MobiDB-lite"/>
    </source>
</evidence>
<name>A0A4Z2II92_9TELE</name>
<evidence type="ECO:0000313" key="3">
    <source>
        <dbReference type="Proteomes" id="UP000314294"/>
    </source>
</evidence>
<feature type="compositionally biased region" description="Basic and acidic residues" evidence="1">
    <location>
        <begin position="1"/>
        <end position="20"/>
    </location>
</feature>
<dbReference type="EMBL" id="SRLO01000082">
    <property type="protein sequence ID" value="TNN77441.1"/>
    <property type="molecule type" value="Genomic_DNA"/>
</dbReference>
<protein>
    <submittedName>
        <fullName evidence="2">Uncharacterized protein</fullName>
    </submittedName>
</protein>
<evidence type="ECO:0000313" key="2">
    <source>
        <dbReference type="EMBL" id="TNN77441.1"/>
    </source>
</evidence>
<proteinExistence type="predicted"/>
<feature type="region of interest" description="Disordered" evidence="1">
    <location>
        <begin position="1"/>
        <end position="24"/>
    </location>
</feature>
<reference evidence="2 3" key="1">
    <citation type="submission" date="2019-03" db="EMBL/GenBank/DDBJ databases">
        <title>First draft genome of Liparis tanakae, snailfish: a comprehensive survey of snailfish specific genes.</title>
        <authorList>
            <person name="Kim W."/>
            <person name="Song I."/>
            <person name="Jeong J.-H."/>
            <person name="Kim D."/>
            <person name="Kim S."/>
            <person name="Ryu S."/>
            <person name="Song J.Y."/>
            <person name="Lee S.K."/>
        </authorList>
    </citation>
    <scope>NUCLEOTIDE SEQUENCE [LARGE SCALE GENOMIC DNA]</scope>
    <source>
        <tissue evidence="2">Muscle</tissue>
    </source>
</reference>
<keyword evidence="3" id="KW-1185">Reference proteome</keyword>